<reference evidence="15 16" key="1">
    <citation type="submission" date="2018-04" db="EMBL/GenBank/DDBJ databases">
        <authorList>
            <person name="Zhang X."/>
            <person name="Yuan J."/>
            <person name="Li F."/>
            <person name="Xiang J."/>
        </authorList>
    </citation>
    <scope>NUCLEOTIDE SEQUENCE [LARGE SCALE GENOMIC DNA]</scope>
    <source>
        <tissue evidence="15">Muscle</tissue>
    </source>
</reference>
<keyword evidence="9" id="KW-0325">Glycoprotein</keyword>
<dbReference type="InterPro" id="IPR003112">
    <property type="entry name" value="Olfac-like_dom"/>
</dbReference>
<dbReference type="InterPro" id="IPR003599">
    <property type="entry name" value="Ig_sub"/>
</dbReference>
<evidence type="ECO:0000313" key="16">
    <source>
        <dbReference type="Proteomes" id="UP000283509"/>
    </source>
</evidence>
<comment type="subcellular location">
    <subcellularLocation>
        <location evidence="1">Cell membrane</location>
    </subcellularLocation>
    <subcellularLocation>
        <location evidence="2">Secreted</location>
    </subcellularLocation>
</comment>
<evidence type="ECO:0000259" key="14">
    <source>
        <dbReference type="PROSITE" id="PS51132"/>
    </source>
</evidence>
<dbReference type="InterPro" id="IPR013783">
    <property type="entry name" value="Ig-like_fold"/>
</dbReference>
<evidence type="ECO:0000256" key="7">
    <source>
        <dbReference type="ARBA" id="ARBA00023136"/>
    </source>
</evidence>
<comment type="caution">
    <text evidence="15">The sequence shown here is derived from an EMBL/GenBank/DDBJ whole genome shotgun (WGS) entry which is preliminary data.</text>
</comment>
<keyword evidence="8" id="KW-1015">Disulfide bond</keyword>
<dbReference type="GO" id="GO:0005615">
    <property type="term" value="C:extracellular space"/>
    <property type="evidence" value="ECO:0007669"/>
    <property type="project" value="TreeGrafter"/>
</dbReference>
<dbReference type="PROSITE" id="PS50835">
    <property type="entry name" value="IG_LIKE"/>
    <property type="match status" value="2"/>
</dbReference>
<feature type="domain" description="Olfactomedin-like" evidence="14">
    <location>
        <begin position="399"/>
        <end position="650"/>
    </location>
</feature>
<accession>A0A3R7QDM2</accession>
<dbReference type="SMART" id="SM00409">
    <property type="entry name" value="IG"/>
    <property type="match status" value="2"/>
</dbReference>
<evidence type="ECO:0000313" key="15">
    <source>
        <dbReference type="EMBL" id="ROT64191.1"/>
    </source>
</evidence>
<dbReference type="InterPro" id="IPR003598">
    <property type="entry name" value="Ig_sub2"/>
</dbReference>
<feature type="domain" description="Ig-like" evidence="13">
    <location>
        <begin position="125"/>
        <end position="220"/>
    </location>
</feature>
<dbReference type="STRING" id="6689.A0A3R7QDM2"/>
<dbReference type="InterPro" id="IPR007110">
    <property type="entry name" value="Ig-like_dom"/>
</dbReference>
<feature type="domain" description="Ig-like" evidence="13">
    <location>
        <begin position="225"/>
        <end position="321"/>
    </location>
</feature>
<evidence type="ECO:0000256" key="2">
    <source>
        <dbReference type="ARBA" id="ARBA00004613"/>
    </source>
</evidence>
<dbReference type="OrthoDB" id="8626508at2759"/>
<feature type="region of interest" description="Disordered" evidence="12">
    <location>
        <begin position="659"/>
        <end position="684"/>
    </location>
</feature>
<evidence type="ECO:0000256" key="5">
    <source>
        <dbReference type="ARBA" id="ARBA00022729"/>
    </source>
</evidence>
<name>A0A3R7QDM2_PENVA</name>
<keyword evidence="7" id="KW-0472">Membrane</keyword>
<dbReference type="Pfam" id="PF13927">
    <property type="entry name" value="Ig_3"/>
    <property type="match status" value="2"/>
</dbReference>
<evidence type="ECO:0000256" key="3">
    <source>
        <dbReference type="ARBA" id="ARBA00022475"/>
    </source>
</evidence>
<evidence type="ECO:0000256" key="10">
    <source>
        <dbReference type="ARBA" id="ARBA00023319"/>
    </source>
</evidence>
<proteinExistence type="predicted"/>
<dbReference type="Gene3D" id="2.60.40.10">
    <property type="entry name" value="Immunoglobulins"/>
    <property type="match status" value="2"/>
</dbReference>
<dbReference type="SMART" id="SM00284">
    <property type="entry name" value="OLF"/>
    <property type="match status" value="1"/>
</dbReference>
<dbReference type="PROSITE" id="PS51132">
    <property type="entry name" value="OLF"/>
    <property type="match status" value="1"/>
</dbReference>
<dbReference type="Pfam" id="PF02191">
    <property type="entry name" value="OLF"/>
    <property type="match status" value="1"/>
</dbReference>
<evidence type="ECO:0000256" key="6">
    <source>
        <dbReference type="ARBA" id="ARBA00022737"/>
    </source>
</evidence>
<dbReference type="PANTHER" id="PTHR23192:SF85">
    <property type="entry name" value="GLIOMEDIN"/>
    <property type="match status" value="1"/>
</dbReference>
<evidence type="ECO:0000256" key="11">
    <source>
        <dbReference type="PROSITE-ProRule" id="PRU00446"/>
    </source>
</evidence>
<keyword evidence="5" id="KW-0732">Signal</keyword>
<reference evidence="15 16" key="2">
    <citation type="submission" date="2019-01" db="EMBL/GenBank/DDBJ databases">
        <title>The decoding of complex shrimp genome reveals the adaptation for benthos swimmer, frequently molting mechanism and breeding impact on genome.</title>
        <authorList>
            <person name="Sun Y."/>
            <person name="Gao Y."/>
            <person name="Yu Y."/>
        </authorList>
    </citation>
    <scope>NUCLEOTIDE SEQUENCE [LARGE SCALE GENOMIC DNA]</scope>
    <source>
        <tissue evidence="15">Muscle</tissue>
    </source>
</reference>
<feature type="region of interest" description="Disordered" evidence="12">
    <location>
        <begin position="1"/>
        <end position="105"/>
    </location>
</feature>
<dbReference type="PANTHER" id="PTHR23192">
    <property type="entry name" value="OLFACTOMEDIN-RELATED"/>
    <property type="match status" value="1"/>
</dbReference>
<evidence type="ECO:0000256" key="12">
    <source>
        <dbReference type="SAM" id="MobiDB-lite"/>
    </source>
</evidence>
<dbReference type="AlphaFoldDB" id="A0A3R7QDM2"/>
<dbReference type="InterPro" id="IPR050605">
    <property type="entry name" value="Olfactomedin-like_domain"/>
</dbReference>
<keyword evidence="6" id="KW-0677">Repeat</keyword>
<dbReference type="InterPro" id="IPR036179">
    <property type="entry name" value="Ig-like_dom_sf"/>
</dbReference>
<evidence type="ECO:0000256" key="8">
    <source>
        <dbReference type="ARBA" id="ARBA00023157"/>
    </source>
</evidence>
<dbReference type="GO" id="GO:0005886">
    <property type="term" value="C:plasma membrane"/>
    <property type="evidence" value="ECO:0007669"/>
    <property type="project" value="UniProtKB-SubCell"/>
</dbReference>
<keyword evidence="4" id="KW-0964">Secreted</keyword>
<feature type="compositionally biased region" description="Basic and acidic residues" evidence="12">
    <location>
        <begin position="35"/>
        <end position="52"/>
    </location>
</feature>
<protein>
    <submittedName>
        <fullName evidence="15">Colmedin</fullName>
    </submittedName>
</protein>
<dbReference type="SMART" id="SM00408">
    <property type="entry name" value="IGc2"/>
    <property type="match status" value="2"/>
</dbReference>
<evidence type="ECO:0000259" key="13">
    <source>
        <dbReference type="PROSITE" id="PS50835"/>
    </source>
</evidence>
<sequence>MDGLDGLPGEPGLDGIPGRNGFNGFSGVDGVPGKNGEKGYSGRDGIDGKREAGAAGAGDSGCAGKGCRIPGSKGDRGPPGLPGTRGIPGPRGRSGNPGEKGEAGVPGLSTWLINGTEVEKLLIPPEIPGSTRKKPRRRKTIIVREGDNLRMRCNPTGEPRPQVEWSREDGGVIPTGQWKDSGLNSRILNLTHVRRDHTGTYLCQAYNGVPPSDYKSFKVEVHFEPYLRIRQWKVGTYNGSNARLECEVQAFPQPVTYWEDQHGHILDNSSKYSIAYHPNPNILWKSMMILNISDIEATDFGDYHCVAKNELAMIRGHVKLYEIDPTLYIPKTGTEDILTFGLDAPRYSELFDDLCPPIQECPECPKTPKCAEGRGTLFGLQVEQFGNKTYPGFRNRTFDCMLSAVGKPVYHRHTDSNYGSWMRDPLPRDTSLETKFYTTDPTSPYYLYEFSDKNQYRKNLPSKNYTLPRPFVGNSHVMYNGSFYYHEQGHQKIIRYELSSGNTKSVDVPEVATDGTNYLYKESRDYVDLSTDENGLWAIYGLPSNNNTVVMKLDPWTLKVEYSWNISLSHHRFGELFITCGVLYAIDSTTERDTKIRFALDLYRKSFLDVDLQFNNPFRMTTMLGYNPSTKEIYSWDSGNQLTYPIKYIDIGYNTPDEERGGHETSPYHMDYEEDFEIDDARPS</sequence>
<keyword evidence="10" id="KW-0393">Immunoglobulin domain</keyword>
<evidence type="ECO:0000256" key="1">
    <source>
        <dbReference type="ARBA" id="ARBA00004236"/>
    </source>
</evidence>
<gene>
    <name evidence="15" type="ORF">C7M84_017881</name>
</gene>
<organism evidence="15 16">
    <name type="scientific">Penaeus vannamei</name>
    <name type="common">Whiteleg shrimp</name>
    <name type="synonym">Litopenaeus vannamei</name>
    <dbReference type="NCBI Taxonomy" id="6689"/>
    <lineage>
        <taxon>Eukaryota</taxon>
        <taxon>Metazoa</taxon>
        <taxon>Ecdysozoa</taxon>
        <taxon>Arthropoda</taxon>
        <taxon>Crustacea</taxon>
        <taxon>Multicrustacea</taxon>
        <taxon>Malacostraca</taxon>
        <taxon>Eumalacostraca</taxon>
        <taxon>Eucarida</taxon>
        <taxon>Decapoda</taxon>
        <taxon>Dendrobranchiata</taxon>
        <taxon>Penaeoidea</taxon>
        <taxon>Penaeidae</taxon>
        <taxon>Penaeus</taxon>
    </lineage>
</organism>
<comment type="caution">
    <text evidence="11">Lacks conserved residue(s) required for the propagation of feature annotation.</text>
</comment>
<feature type="compositionally biased region" description="Gly residues" evidence="12">
    <location>
        <begin position="55"/>
        <end position="64"/>
    </location>
</feature>
<dbReference type="GO" id="GO:0007165">
    <property type="term" value="P:signal transduction"/>
    <property type="evidence" value="ECO:0007669"/>
    <property type="project" value="TreeGrafter"/>
</dbReference>
<evidence type="ECO:0000256" key="9">
    <source>
        <dbReference type="ARBA" id="ARBA00023180"/>
    </source>
</evidence>
<dbReference type="FunFam" id="2.60.40.10:FF:000328">
    <property type="entry name" value="CLUMA_CG000981, isoform A"/>
    <property type="match status" value="1"/>
</dbReference>
<dbReference type="SUPFAM" id="SSF48726">
    <property type="entry name" value="Immunoglobulin"/>
    <property type="match status" value="2"/>
</dbReference>
<feature type="compositionally biased region" description="Low complexity" evidence="12">
    <location>
        <begin position="82"/>
        <end position="97"/>
    </location>
</feature>
<dbReference type="EMBL" id="QCYY01003304">
    <property type="protein sequence ID" value="ROT64191.1"/>
    <property type="molecule type" value="Genomic_DNA"/>
</dbReference>
<dbReference type="Proteomes" id="UP000283509">
    <property type="component" value="Unassembled WGS sequence"/>
</dbReference>
<keyword evidence="16" id="KW-1185">Reference proteome</keyword>
<evidence type="ECO:0000256" key="4">
    <source>
        <dbReference type="ARBA" id="ARBA00022525"/>
    </source>
</evidence>
<keyword evidence="3" id="KW-1003">Cell membrane</keyword>
<feature type="compositionally biased region" description="Low complexity" evidence="12">
    <location>
        <begin position="1"/>
        <end position="17"/>
    </location>
</feature>